<protein>
    <submittedName>
        <fullName evidence="1">Thiol-disulfide oxidoreductase</fullName>
    </submittedName>
</protein>
<organism evidence="1">
    <name type="scientific">uncultured Sulfurovum sp</name>
    <dbReference type="NCBI Taxonomy" id="269237"/>
    <lineage>
        <taxon>Bacteria</taxon>
        <taxon>Pseudomonadati</taxon>
        <taxon>Campylobacterota</taxon>
        <taxon>Epsilonproteobacteria</taxon>
        <taxon>Campylobacterales</taxon>
        <taxon>Sulfurovaceae</taxon>
        <taxon>Sulfurovum</taxon>
        <taxon>environmental samples</taxon>
    </lineage>
</organism>
<sequence>MMQKNKEIKNKYDNHNIVLFDGVCNLCESSIQFIIKHDDKQHFHFVSQTSELGEYLLDKYALESIDSIAYISNQKAYIYSDAALEIAKNLEGWYRHLTFFRFLPRIFRDGVYKLVAKYRYKVFGKKKSCMMPSLELKSRFLD</sequence>
<dbReference type="Pfam" id="PF04134">
    <property type="entry name" value="DCC1-like"/>
    <property type="match status" value="1"/>
</dbReference>
<dbReference type="EMBL" id="CACVAX010000040">
    <property type="protein sequence ID" value="CAA6814102.1"/>
    <property type="molecule type" value="Genomic_DNA"/>
</dbReference>
<accession>A0A6S6TFJ9</accession>
<dbReference type="PANTHER" id="PTHR33639">
    <property type="entry name" value="THIOL-DISULFIDE OXIDOREDUCTASE DCC"/>
    <property type="match status" value="1"/>
</dbReference>
<dbReference type="InterPro" id="IPR007263">
    <property type="entry name" value="DCC1-like"/>
</dbReference>
<dbReference type="GO" id="GO:0015035">
    <property type="term" value="F:protein-disulfide reductase activity"/>
    <property type="evidence" value="ECO:0007669"/>
    <property type="project" value="InterPro"/>
</dbReference>
<dbReference type="PANTHER" id="PTHR33639:SF2">
    <property type="entry name" value="DUF393 DOMAIN-CONTAINING PROTEIN"/>
    <property type="match status" value="1"/>
</dbReference>
<reference evidence="1" key="1">
    <citation type="submission" date="2020-01" db="EMBL/GenBank/DDBJ databases">
        <authorList>
            <person name="Meier V. D."/>
            <person name="Meier V D."/>
        </authorList>
    </citation>
    <scope>NUCLEOTIDE SEQUENCE</scope>
    <source>
        <strain evidence="1">HLG_WM_MAG_04</strain>
    </source>
</reference>
<evidence type="ECO:0000313" key="1">
    <source>
        <dbReference type="EMBL" id="CAA6814102.1"/>
    </source>
</evidence>
<proteinExistence type="predicted"/>
<dbReference type="AlphaFoldDB" id="A0A6S6TFJ9"/>
<gene>
    <name evidence="1" type="ORF">HELGO_WM21171</name>
</gene>
<dbReference type="InterPro" id="IPR052927">
    <property type="entry name" value="DCC_oxidoreductase"/>
</dbReference>
<name>A0A6S6TFJ9_9BACT</name>